<evidence type="ECO:0000313" key="2">
    <source>
        <dbReference type="EMBL" id="EAS34908.3"/>
    </source>
</evidence>
<organism evidence="2 3">
    <name type="scientific">Coccidioides immitis (strain RS)</name>
    <name type="common">Valley fever fungus</name>
    <dbReference type="NCBI Taxonomy" id="246410"/>
    <lineage>
        <taxon>Eukaryota</taxon>
        <taxon>Fungi</taxon>
        <taxon>Dikarya</taxon>
        <taxon>Ascomycota</taxon>
        <taxon>Pezizomycotina</taxon>
        <taxon>Eurotiomycetes</taxon>
        <taxon>Eurotiomycetidae</taxon>
        <taxon>Onygenales</taxon>
        <taxon>Onygenaceae</taxon>
        <taxon>Coccidioides</taxon>
    </lineage>
</organism>
<keyword evidence="3" id="KW-1185">Reference proteome</keyword>
<dbReference type="RefSeq" id="XP_001246491.2">
    <property type="nucleotide sequence ID" value="XM_001246490.2"/>
</dbReference>
<sequence length="388" mass="44466">MEVPIMYNAGHSSLSSHTDSSGSLGRHTLWQHAPEMVAIPGPNAFRNQAELNHSSMRLPQSRSEGNVRSFDHSGCDSAGFSGNYFHQWYPSASYYPEQRKDRSELPDRTKVRQRSRSPVKVLEDLDEYEEIAYLSTPSRRPRSPHKKLFGENGWLGKSPTIEKQKRPGFKAFGEKIKQRVEDMTGDVMKTTSIAFQSKSSTPAISKCPISLDPPTQAKLYSEMELMICVTANKFLMDQYREGRMSAESVTKIINFWTSKNRPQVVQFQFDQATQRDLILYNIKNFAFHGECAANSVLLNATLYNWKIITKEMNVRTFCYPDSVIRKHMHDTHKILEMLGAPCVTFLAFQELQVNALALMKQEQERRINFSRDHGVTKEYHPPTLSKDE</sequence>
<reference evidence="3" key="1">
    <citation type="journal article" date="2009" name="Genome Res.">
        <title>Comparative genomic analyses of the human fungal pathogens Coccidioides and their relatives.</title>
        <authorList>
            <person name="Sharpton T.J."/>
            <person name="Stajich J.E."/>
            <person name="Rounsley S.D."/>
            <person name="Gardner M.J."/>
            <person name="Wortman J.R."/>
            <person name="Jordar V.S."/>
            <person name="Maiti R."/>
            <person name="Kodira C.D."/>
            <person name="Neafsey D.E."/>
            <person name="Zeng Q."/>
            <person name="Hung C.-Y."/>
            <person name="McMahan C."/>
            <person name="Muszewska A."/>
            <person name="Grynberg M."/>
            <person name="Mandel M.A."/>
            <person name="Kellner E.M."/>
            <person name="Barker B.M."/>
            <person name="Galgiani J.N."/>
            <person name="Orbach M.J."/>
            <person name="Kirkland T.N."/>
            <person name="Cole G.T."/>
            <person name="Henn M.R."/>
            <person name="Birren B.W."/>
            <person name="Taylor J.W."/>
        </authorList>
    </citation>
    <scope>NUCLEOTIDE SEQUENCE [LARGE SCALE GENOMIC DNA]</scope>
    <source>
        <strain evidence="3">RS</strain>
    </source>
</reference>
<dbReference type="Proteomes" id="UP000001261">
    <property type="component" value="Unassembled WGS sequence"/>
</dbReference>
<dbReference type="VEuPathDB" id="FungiDB:CIMG_00262"/>
<dbReference type="GeneID" id="4566288"/>
<gene>
    <name evidence="2" type="ORF">CIMG_00262</name>
</gene>
<dbReference type="OMA" id="ICVTANQ"/>
<protein>
    <submittedName>
        <fullName evidence="2">Uncharacterized protein</fullName>
    </submittedName>
</protein>
<feature type="compositionally biased region" description="Basic and acidic residues" evidence="1">
    <location>
        <begin position="97"/>
        <end position="110"/>
    </location>
</feature>
<dbReference type="KEGG" id="cim:CIMG_00262"/>
<dbReference type="EMBL" id="GG704911">
    <property type="protein sequence ID" value="EAS34908.3"/>
    <property type="molecule type" value="Genomic_DNA"/>
</dbReference>
<reference evidence="3" key="2">
    <citation type="journal article" date="2010" name="Genome Res.">
        <title>Population genomic sequencing of Coccidioides fungi reveals recent hybridization and transposon control.</title>
        <authorList>
            <person name="Neafsey D.E."/>
            <person name="Barker B.M."/>
            <person name="Sharpton T.J."/>
            <person name="Stajich J.E."/>
            <person name="Park D.J."/>
            <person name="Whiston E."/>
            <person name="Hung C.-Y."/>
            <person name="McMahan C."/>
            <person name="White J."/>
            <person name="Sykes S."/>
            <person name="Heiman D."/>
            <person name="Young S."/>
            <person name="Zeng Q."/>
            <person name="Abouelleil A."/>
            <person name="Aftuck L."/>
            <person name="Bessette D."/>
            <person name="Brown A."/>
            <person name="FitzGerald M."/>
            <person name="Lui A."/>
            <person name="Macdonald J.P."/>
            <person name="Priest M."/>
            <person name="Orbach M.J."/>
            <person name="Galgiani J.N."/>
            <person name="Kirkland T.N."/>
            <person name="Cole G.T."/>
            <person name="Birren B.W."/>
            <person name="Henn M.R."/>
            <person name="Taylor J.W."/>
            <person name="Rounsley S.D."/>
        </authorList>
    </citation>
    <scope>GENOME REANNOTATION</scope>
    <source>
        <strain evidence="3">RS</strain>
    </source>
</reference>
<dbReference type="InParanoid" id="J3KGM5"/>
<dbReference type="OrthoDB" id="5229017at2759"/>
<evidence type="ECO:0000256" key="1">
    <source>
        <dbReference type="SAM" id="MobiDB-lite"/>
    </source>
</evidence>
<accession>J3KGM5</accession>
<dbReference type="AlphaFoldDB" id="J3KGM5"/>
<dbReference type="STRING" id="246410.J3KGM5"/>
<proteinExistence type="predicted"/>
<feature type="region of interest" description="Disordered" evidence="1">
    <location>
        <begin position="97"/>
        <end position="116"/>
    </location>
</feature>
<name>J3KGM5_COCIM</name>
<evidence type="ECO:0000313" key="3">
    <source>
        <dbReference type="Proteomes" id="UP000001261"/>
    </source>
</evidence>